<reference evidence="1 2" key="2">
    <citation type="journal article" date="2022" name="Mol. Ecol. Resour.">
        <title>The genomes of chicory, endive, great burdock and yacon provide insights into Asteraceae paleo-polyploidization history and plant inulin production.</title>
        <authorList>
            <person name="Fan W."/>
            <person name="Wang S."/>
            <person name="Wang H."/>
            <person name="Wang A."/>
            <person name="Jiang F."/>
            <person name="Liu H."/>
            <person name="Zhao H."/>
            <person name="Xu D."/>
            <person name="Zhang Y."/>
        </authorList>
    </citation>
    <scope>NUCLEOTIDE SEQUENCE [LARGE SCALE GENOMIC DNA]</scope>
    <source>
        <strain evidence="2">cv. Yunnan</strain>
        <tissue evidence="1">Leaves</tissue>
    </source>
</reference>
<proteinExistence type="predicted"/>
<protein>
    <submittedName>
        <fullName evidence="1">Uncharacterized protein</fullName>
    </submittedName>
</protein>
<reference evidence="2" key="1">
    <citation type="journal article" date="2022" name="Mol. Ecol. Resour.">
        <title>The genomes of chicory, endive, great burdock and yacon provide insights into Asteraceae palaeo-polyploidization history and plant inulin production.</title>
        <authorList>
            <person name="Fan W."/>
            <person name="Wang S."/>
            <person name="Wang H."/>
            <person name="Wang A."/>
            <person name="Jiang F."/>
            <person name="Liu H."/>
            <person name="Zhao H."/>
            <person name="Xu D."/>
            <person name="Zhang Y."/>
        </authorList>
    </citation>
    <scope>NUCLEOTIDE SEQUENCE [LARGE SCALE GENOMIC DNA]</scope>
    <source>
        <strain evidence="2">cv. Yunnan</strain>
    </source>
</reference>
<dbReference type="EMBL" id="CM042018">
    <property type="protein sequence ID" value="KAI3827120.1"/>
    <property type="molecule type" value="Genomic_DNA"/>
</dbReference>
<dbReference type="Proteomes" id="UP001056120">
    <property type="component" value="Linkage Group LG01"/>
</dbReference>
<keyword evidence="2" id="KW-1185">Reference proteome</keyword>
<gene>
    <name evidence="1" type="ORF">L1987_01184</name>
</gene>
<organism evidence="1 2">
    <name type="scientific">Smallanthus sonchifolius</name>
    <dbReference type="NCBI Taxonomy" id="185202"/>
    <lineage>
        <taxon>Eukaryota</taxon>
        <taxon>Viridiplantae</taxon>
        <taxon>Streptophyta</taxon>
        <taxon>Embryophyta</taxon>
        <taxon>Tracheophyta</taxon>
        <taxon>Spermatophyta</taxon>
        <taxon>Magnoliopsida</taxon>
        <taxon>eudicotyledons</taxon>
        <taxon>Gunneridae</taxon>
        <taxon>Pentapetalae</taxon>
        <taxon>asterids</taxon>
        <taxon>campanulids</taxon>
        <taxon>Asterales</taxon>
        <taxon>Asteraceae</taxon>
        <taxon>Asteroideae</taxon>
        <taxon>Heliantheae alliance</taxon>
        <taxon>Millerieae</taxon>
        <taxon>Smallanthus</taxon>
    </lineage>
</organism>
<accession>A0ACB9K4L0</accession>
<evidence type="ECO:0000313" key="1">
    <source>
        <dbReference type="EMBL" id="KAI3827120.1"/>
    </source>
</evidence>
<evidence type="ECO:0000313" key="2">
    <source>
        <dbReference type="Proteomes" id="UP001056120"/>
    </source>
</evidence>
<name>A0ACB9K4L0_9ASTR</name>
<sequence>MEGHVENEVTDGLNLDASIPIVENIKEGDGFVEVKHKKKKHATIFQAGRPQRPVWKSRTDGTGPSSSDQHASPDPHFSASDLSKAGPSRGRGPGPFIRSEHLSGPKPMLRDADFLPLGSGRLFVEREGRNPNIGEVRDLLHVEPMICARERDPQEGDSDQHMQDGGLEENTMEAEGNSIPFNVQGSDNNSPELAMSDWDNICLKPITVTWPGQWNNSSNLDLENHEWLKFLDAEEATHWKKKKKRKVKGKNPFKASKKGKGYQEDSAMGEEASIGNRRKIKIWSSKNRKPEKNLCLKKVSFNQELVPNKMAVPPLGFSEFQMGHERNKENGSNNRSKESMMNKMDSLFEELVIRKSKLQEIAANINTTEENIMLLNSILGMKKFKLLKFLAKVNEEGVVTIDENMVDSEKSPEGNNTSQNLTPHSSYAQMLTGQGCSAQEDKVQYYPLLLNGDGTHVAVINPKYIVQAKEEYKNVLYGYFIGADPILQFVRFNLFRMWKQYGITDISLMVQGFRGTVPQDQRFDAKKHVLEKLVPLDIILAEWPAPKKEYFRHLCSIYSFDEGYLATIREKDDEMEQLPKESGQ</sequence>
<comment type="caution">
    <text evidence="1">The sequence shown here is derived from an EMBL/GenBank/DDBJ whole genome shotgun (WGS) entry which is preliminary data.</text>
</comment>